<dbReference type="InterPro" id="IPR050490">
    <property type="entry name" value="Bact_solute-bd_prot1"/>
</dbReference>
<accession>A0A6L8V907</accession>
<dbReference type="PANTHER" id="PTHR43649:SF12">
    <property type="entry name" value="DIACETYLCHITOBIOSE BINDING PROTEIN DASA"/>
    <property type="match status" value="1"/>
</dbReference>
<dbReference type="PANTHER" id="PTHR43649">
    <property type="entry name" value="ARABINOSE-BINDING PROTEIN-RELATED"/>
    <property type="match status" value="1"/>
</dbReference>
<proteinExistence type="predicted"/>
<dbReference type="AlphaFoldDB" id="A0A6L8V907"/>
<dbReference type="RefSeq" id="WP_161410410.1">
    <property type="nucleotide sequence ID" value="NZ_WTUZ01000038.1"/>
</dbReference>
<organism evidence="2 3">
    <name type="scientific">Paenibacillus silvestris</name>
    <dbReference type="NCBI Taxonomy" id="2606219"/>
    <lineage>
        <taxon>Bacteria</taxon>
        <taxon>Bacillati</taxon>
        <taxon>Bacillota</taxon>
        <taxon>Bacilli</taxon>
        <taxon>Bacillales</taxon>
        <taxon>Paenibacillaceae</taxon>
        <taxon>Paenibacillus</taxon>
    </lineage>
</organism>
<keyword evidence="3" id="KW-1185">Reference proteome</keyword>
<dbReference type="Gene3D" id="3.40.190.10">
    <property type="entry name" value="Periplasmic binding protein-like II"/>
    <property type="match status" value="1"/>
</dbReference>
<dbReference type="InterPro" id="IPR006059">
    <property type="entry name" value="SBP"/>
</dbReference>
<dbReference type="SUPFAM" id="SSF53850">
    <property type="entry name" value="Periplasmic binding protein-like II"/>
    <property type="match status" value="1"/>
</dbReference>
<protein>
    <submittedName>
        <fullName evidence="2">Extracellular solute-binding protein</fullName>
    </submittedName>
</protein>
<evidence type="ECO:0000313" key="2">
    <source>
        <dbReference type="EMBL" id="MZQ86101.1"/>
    </source>
</evidence>
<reference evidence="2 3" key="1">
    <citation type="submission" date="2019-12" db="EMBL/GenBank/DDBJ databases">
        <title>Paenibacillus sp. nov. sp. isolated from soil.</title>
        <authorList>
            <person name="Kim J."/>
            <person name="Jeong S.E."/>
            <person name="Jung H.S."/>
            <person name="Jeon C.O."/>
        </authorList>
    </citation>
    <scope>NUCLEOTIDE SEQUENCE [LARGE SCALE GENOMIC DNA]</scope>
    <source>
        <strain evidence="2 3">5J-6</strain>
    </source>
</reference>
<feature type="chain" id="PRO_5039496558" evidence="1">
    <location>
        <begin position="21"/>
        <end position="436"/>
    </location>
</feature>
<dbReference type="PROSITE" id="PS51257">
    <property type="entry name" value="PROKAR_LIPOPROTEIN"/>
    <property type="match status" value="1"/>
</dbReference>
<comment type="caution">
    <text evidence="2">The sequence shown here is derived from an EMBL/GenBank/DDBJ whole genome shotgun (WGS) entry which is preliminary data.</text>
</comment>
<feature type="signal peptide" evidence="1">
    <location>
        <begin position="1"/>
        <end position="20"/>
    </location>
</feature>
<dbReference type="CDD" id="cd13585">
    <property type="entry name" value="PBP2_TMBP_like"/>
    <property type="match status" value="1"/>
</dbReference>
<name>A0A6L8V907_9BACL</name>
<sequence>MVKTSTIVLAGCLASVVALSGCSADKDSAATTSGKSGEKVKLRISSGAAVEEATAEQAAIKAFMDKNPNIEVAYEPIPGDDSNQKLLASVASGNAPDVFLMDSVVLPQFIDNNAVLDMGPYAKKDSTFNKDVWYENVYNIGVRGDKIYDLPRGFTPLVVYYNKEVFDKSGVPYPKEGWTWNDFLETAKKLTKAGADGKTEQYGFTADPYFYKSVPFVWQNGGDVLSKDGKTAKGFLNSPATVEAYQFYTDLVTKHKVSPTPSVKKAFGDLFFQTGKIAMNISGHWTLLGLNDTAKAGKFNINNLGIVGLPKSKENVSVMYEAGWAASASTKHPQEAYQLAKFMAESEVGQKMRIQSGLELSAVKSVSEEYAKDKPLEQAFVKEVQYARQPWGSIHPKWDPIEKEIDKAIEQIIVNNTPVQKAFDDAVPKIDKIINE</sequence>
<dbReference type="EMBL" id="WTUZ01000038">
    <property type="protein sequence ID" value="MZQ86101.1"/>
    <property type="molecule type" value="Genomic_DNA"/>
</dbReference>
<evidence type="ECO:0000313" key="3">
    <source>
        <dbReference type="Proteomes" id="UP000481087"/>
    </source>
</evidence>
<gene>
    <name evidence="2" type="ORF">GQF01_28785</name>
</gene>
<evidence type="ECO:0000256" key="1">
    <source>
        <dbReference type="SAM" id="SignalP"/>
    </source>
</evidence>
<dbReference type="Pfam" id="PF01547">
    <property type="entry name" value="SBP_bac_1"/>
    <property type="match status" value="1"/>
</dbReference>
<keyword evidence="1" id="KW-0732">Signal</keyword>
<dbReference type="Proteomes" id="UP000481087">
    <property type="component" value="Unassembled WGS sequence"/>
</dbReference>